<dbReference type="AlphaFoldDB" id="A0A6A5XTM3"/>
<dbReference type="GeneID" id="54285441"/>
<proteinExistence type="predicted"/>
<dbReference type="Proteomes" id="UP000799778">
    <property type="component" value="Unassembled WGS sequence"/>
</dbReference>
<sequence length="135" mass="15322">MTIDNDDGEDDDDDDDEEMKMKMIKMIKVKMKNDEGRVMTLGVNIGIIGEREGAMDGRYCCCLMLFPSSSRHRLPPPAYSVPPYRPPPTLQCPPPIAKAPRLIISYLLYSMGKSKIEYFVIITIAICENSIRVYK</sequence>
<keyword evidence="2" id="KW-1185">Reference proteome</keyword>
<protein>
    <submittedName>
        <fullName evidence="1">Uncharacterized protein</fullName>
    </submittedName>
</protein>
<gene>
    <name evidence="1" type="ORF">BU24DRAFT_422648</name>
</gene>
<name>A0A6A5XTM3_9PLEO</name>
<accession>A0A6A5XTM3</accession>
<dbReference type="EMBL" id="ML978069">
    <property type="protein sequence ID" value="KAF2016303.1"/>
    <property type="molecule type" value="Genomic_DNA"/>
</dbReference>
<dbReference type="RefSeq" id="XP_033384642.1">
    <property type="nucleotide sequence ID" value="XM_033528044.1"/>
</dbReference>
<organism evidence="1 2">
    <name type="scientific">Aaosphaeria arxii CBS 175.79</name>
    <dbReference type="NCBI Taxonomy" id="1450172"/>
    <lineage>
        <taxon>Eukaryota</taxon>
        <taxon>Fungi</taxon>
        <taxon>Dikarya</taxon>
        <taxon>Ascomycota</taxon>
        <taxon>Pezizomycotina</taxon>
        <taxon>Dothideomycetes</taxon>
        <taxon>Pleosporomycetidae</taxon>
        <taxon>Pleosporales</taxon>
        <taxon>Pleosporales incertae sedis</taxon>
        <taxon>Aaosphaeria</taxon>
    </lineage>
</organism>
<evidence type="ECO:0000313" key="1">
    <source>
        <dbReference type="EMBL" id="KAF2016303.1"/>
    </source>
</evidence>
<evidence type="ECO:0000313" key="2">
    <source>
        <dbReference type="Proteomes" id="UP000799778"/>
    </source>
</evidence>
<reference evidence="1" key="1">
    <citation type="journal article" date="2020" name="Stud. Mycol.">
        <title>101 Dothideomycetes genomes: a test case for predicting lifestyles and emergence of pathogens.</title>
        <authorList>
            <person name="Haridas S."/>
            <person name="Albert R."/>
            <person name="Binder M."/>
            <person name="Bloem J."/>
            <person name="Labutti K."/>
            <person name="Salamov A."/>
            <person name="Andreopoulos B."/>
            <person name="Baker S."/>
            <person name="Barry K."/>
            <person name="Bills G."/>
            <person name="Bluhm B."/>
            <person name="Cannon C."/>
            <person name="Castanera R."/>
            <person name="Culley D."/>
            <person name="Daum C."/>
            <person name="Ezra D."/>
            <person name="Gonzalez J."/>
            <person name="Henrissat B."/>
            <person name="Kuo A."/>
            <person name="Liang C."/>
            <person name="Lipzen A."/>
            <person name="Lutzoni F."/>
            <person name="Magnuson J."/>
            <person name="Mondo S."/>
            <person name="Nolan M."/>
            <person name="Ohm R."/>
            <person name="Pangilinan J."/>
            <person name="Park H.-J."/>
            <person name="Ramirez L."/>
            <person name="Alfaro M."/>
            <person name="Sun H."/>
            <person name="Tritt A."/>
            <person name="Yoshinaga Y."/>
            <person name="Zwiers L.-H."/>
            <person name="Turgeon B."/>
            <person name="Goodwin S."/>
            <person name="Spatafora J."/>
            <person name="Crous P."/>
            <person name="Grigoriev I."/>
        </authorList>
    </citation>
    <scope>NUCLEOTIDE SEQUENCE</scope>
    <source>
        <strain evidence="1">CBS 175.79</strain>
    </source>
</reference>